<dbReference type="SUPFAM" id="SSF50729">
    <property type="entry name" value="PH domain-like"/>
    <property type="match status" value="1"/>
</dbReference>
<feature type="region of interest" description="Disordered" evidence="1">
    <location>
        <begin position="465"/>
        <end position="484"/>
    </location>
</feature>
<dbReference type="SMART" id="SM00233">
    <property type="entry name" value="PH"/>
    <property type="match status" value="1"/>
</dbReference>
<gene>
    <name evidence="3" type="ORF">QSP1433_LOCUS7615</name>
</gene>
<dbReference type="InterPro" id="IPR011993">
    <property type="entry name" value="PH-like_dom_sf"/>
</dbReference>
<feature type="domain" description="PH" evidence="2">
    <location>
        <begin position="559"/>
        <end position="662"/>
    </location>
</feature>
<evidence type="ECO:0000259" key="2">
    <source>
        <dbReference type="PROSITE" id="PS50003"/>
    </source>
</evidence>
<sequence>MVDLPTARWLCLSEGLWASCLPELNPGMDLKSVAGLLDAMEWRMKQEITPEEFTRIFGAWVKTEIVGSRAEELRDDHVGVSNAAFCAELKRRRLSETQLTFMYGLVVNECNRCIVESLKDDIKEGNQHVRTQLALIEKVWFIIDTMGKGYITVDDVLLLVVAIHRYSGTEEKSLMLADIALDCVKLLESFGGWGFYRGRVTLARFKDMCLGPPKRKNGAKRINCMELQKFLVTLTNLRNEIGPKRVAGQCIWNEAIEVELDDTDAEHLALSRFISVRGSRIRLECFKHGKPWGTDEEIQLLWATYRQGKAETQKSRNLYKNLERVVFRYVSMLDSLIMDALPKRYVPSIETYFEQENTSSGSNAFSVTTHTHMFIAENKSNEKEAPVKNAATNAFVLTPEPQEDLHKHIPVQESLDDQRDGAFYIEAFRLFQVEQTQLYDVDPGGVNKKWEDLSRKERQVYVKTAKAAKKQQRDPPSKDGLLDPPRCVIAKGTWDQLEQGTTHQLSNVIPGCSEWEPLSVDAMVEQIVSSRFLYAQNPNNLAVDLSTQSGQLSPCEGNVLARDGVLYIRARKRNMWEKCTFSLLHEQQVLLRHANEGGAEEEICLHGAMLLPALVSVKPSQELSDVPPFRFSITSGAETWQLSALTKQDMDGWIADICFVIAEDTECSTYQPLSNPVVDACSTSVPSENSAAFVEQSSDERIRMLEIAAAHLRSEIEMEKLTLEHGQGMFGDTFEDVDEDLISDKDEFEDCEELI</sequence>
<organism evidence="3">
    <name type="scientific">Mucochytrium quahogii</name>
    <dbReference type="NCBI Taxonomy" id="96639"/>
    <lineage>
        <taxon>Eukaryota</taxon>
        <taxon>Sar</taxon>
        <taxon>Stramenopiles</taxon>
        <taxon>Bigyra</taxon>
        <taxon>Labyrinthulomycetes</taxon>
        <taxon>Thraustochytrida</taxon>
        <taxon>Thraustochytriidae</taxon>
        <taxon>Mucochytrium</taxon>
    </lineage>
</organism>
<dbReference type="AlphaFoldDB" id="A0A7S2WDA7"/>
<name>A0A7S2WDA7_9STRA</name>
<dbReference type="EMBL" id="HBHK01012081">
    <property type="protein sequence ID" value="CAD9682230.1"/>
    <property type="molecule type" value="Transcribed_RNA"/>
</dbReference>
<feature type="compositionally biased region" description="Basic and acidic residues" evidence="1">
    <location>
        <begin position="471"/>
        <end position="481"/>
    </location>
</feature>
<evidence type="ECO:0000256" key="1">
    <source>
        <dbReference type="SAM" id="MobiDB-lite"/>
    </source>
</evidence>
<protein>
    <recommendedName>
        <fullName evidence="2">PH domain-containing protein</fullName>
    </recommendedName>
</protein>
<evidence type="ECO:0000313" key="3">
    <source>
        <dbReference type="EMBL" id="CAD9682230.1"/>
    </source>
</evidence>
<dbReference type="PROSITE" id="PS50003">
    <property type="entry name" value="PH_DOMAIN"/>
    <property type="match status" value="1"/>
</dbReference>
<proteinExistence type="predicted"/>
<dbReference type="Gene3D" id="2.30.29.30">
    <property type="entry name" value="Pleckstrin-homology domain (PH domain)/Phosphotyrosine-binding domain (PTB)"/>
    <property type="match status" value="1"/>
</dbReference>
<dbReference type="InterPro" id="IPR001849">
    <property type="entry name" value="PH_domain"/>
</dbReference>
<reference evidence="3" key="1">
    <citation type="submission" date="2021-01" db="EMBL/GenBank/DDBJ databases">
        <authorList>
            <person name="Corre E."/>
            <person name="Pelletier E."/>
            <person name="Niang G."/>
            <person name="Scheremetjew M."/>
            <person name="Finn R."/>
            <person name="Kale V."/>
            <person name="Holt S."/>
            <person name="Cochrane G."/>
            <person name="Meng A."/>
            <person name="Brown T."/>
            <person name="Cohen L."/>
        </authorList>
    </citation>
    <scope>NUCLEOTIDE SEQUENCE</scope>
    <source>
        <strain evidence="3">NY070348D</strain>
    </source>
</reference>
<accession>A0A7S2WDA7</accession>